<name>A9NUB2_PICSI</name>
<evidence type="ECO:0000313" key="2">
    <source>
        <dbReference type="EMBL" id="ABK24223.1"/>
    </source>
</evidence>
<evidence type="ECO:0000256" key="1">
    <source>
        <dbReference type="SAM" id="MobiDB-lite"/>
    </source>
</evidence>
<protein>
    <submittedName>
        <fullName evidence="2">Uncharacterized protein</fullName>
    </submittedName>
</protein>
<reference evidence="2" key="1">
    <citation type="journal article" date="2008" name="BMC Genomics">
        <title>A conifer genomics resource of 200,000 spruce (Picea spp.) ESTs and 6,464 high-quality, sequence-finished full-length cDNAs for Sitka spruce (Picea sitchensis).</title>
        <authorList>
            <person name="Ralph S.G."/>
            <person name="Chun H.J."/>
            <person name="Kolosova N."/>
            <person name="Cooper D."/>
            <person name="Oddy C."/>
            <person name="Ritland C.E."/>
            <person name="Kirkpatrick R."/>
            <person name="Moore R."/>
            <person name="Barber S."/>
            <person name="Holt R.A."/>
            <person name="Jones S.J."/>
            <person name="Marra M.A."/>
            <person name="Douglas C.J."/>
            <person name="Ritland K."/>
            <person name="Bohlmann J."/>
        </authorList>
    </citation>
    <scope>NUCLEOTIDE SEQUENCE</scope>
    <source>
        <tissue evidence="2">Bark</tissue>
    </source>
</reference>
<dbReference type="AlphaFoldDB" id="A9NUB2"/>
<accession>A9NUB2</accession>
<feature type="region of interest" description="Disordered" evidence="1">
    <location>
        <begin position="72"/>
        <end position="94"/>
    </location>
</feature>
<dbReference type="EMBL" id="EF084914">
    <property type="protein sequence ID" value="ABK24223.1"/>
    <property type="molecule type" value="mRNA"/>
</dbReference>
<organism evidence="2">
    <name type="scientific">Picea sitchensis</name>
    <name type="common">Sitka spruce</name>
    <name type="synonym">Pinus sitchensis</name>
    <dbReference type="NCBI Taxonomy" id="3332"/>
    <lineage>
        <taxon>Eukaryota</taxon>
        <taxon>Viridiplantae</taxon>
        <taxon>Streptophyta</taxon>
        <taxon>Embryophyta</taxon>
        <taxon>Tracheophyta</taxon>
        <taxon>Spermatophyta</taxon>
        <taxon>Pinopsida</taxon>
        <taxon>Pinidae</taxon>
        <taxon>Conifers I</taxon>
        <taxon>Pinales</taxon>
        <taxon>Pinaceae</taxon>
        <taxon>Picea</taxon>
    </lineage>
</organism>
<sequence length="147" mass="16385">MKVCGRVFPRYCCNSSVSFWKSHHLVSKGTYVPCIGVVSIMEELRVHECVKLKSFRSMWHLQSMEGSIGSLKEPSTACAPEQASSTSGVKVGRAQGRQECRGSLGLADENRATRDLAQEEEDLFCDEAMSGFVEDIKNEFVHRGFCQ</sequence>
<proteinExistence type="evidence at transcript level"/>